<proteinExistence type="predicted"/>
<dbReference type="Proteomes" id="UP001302316">
    <property type="component" value="Unassembled WGS sequence"/>
</dbReference>
<evidence type="ECO:0000313" key="1">
    <source>
        <dbReference type="EMBL" id="MEA5446026.1"/>
    </source>
</evidence>
<dbReference type="Pfam" id="PF06293">
    <property type="entry name" value="Kdo"/>
    <property type="match status" value="1"/>
</dbReference>
<protein>
    <submittedName>
        <fullName evidence="1">Lipopolysaccharide kinase InaA family protein</fullName>
    </submittedName>
</protein>
<keyword evidence="1" id="KW-0808">Transferase</keyword>
<accession>A0AAP6JFD6</accession>
<gene>
    <name evidence="1" type="ORF">VCB98_09365</name>
</gene>
<keyword evidence="1" id="KW-0418">Kinase</keyword>
<name>A0AAP6JFD6_9GAMM</name>
<comment type="caution">
    <text evidence="1">The sequence shown here is derived from an EMBL/GenBank/DDBJ whole genome shotgun (WGS) entry which is preliminary data.</text>
</comment>
<sequence>MRRKLLIEKQWQDLEGLDSLLRELPDIPESRITHRLKDKAMSLVARLRLGDQEMVAKRYRCATPMKRWTRAVRRSKAWRSWWACGRLAELGIPAMERVICFEHRVGPLQFDPVFIGTWVSGPNMIEHLTAEHMNEARVLADAREIIARVGRIHAAGLAHGDLNWTNIRFSERGPTFVDLDDTRAYRPGPRRDYRMTRDWRVLIYNWRDRPEMAELFRELVREHLGDAAYERVMARPFRS</sequence>
<dbReference type="InterPro" id="IPR011009">
    <property type="entry name" value="Kinase-like_dom_sf"/>
</dbReference>
<dbReference type="SUPFAM" id="SSF56112">
    <property type="entry name" value="Protein kinase-like (PK-like)"/>
    <property type="match status" value="1"/>
</dbReference>
<evidence type="ECO:0000313" key="2">
    <source>
        <dbReference type="Proteomes" id="UP001302316"/>
    </source>
</evidence>
<dbReference type="AlphaFoldDB" id="A0AAP6JFD6"/>
<organism evidence="1 2">
    <name type="scientific">Natronospira elongata</name>
    <dbReference type="NCBI Taxonomy" id="3110268"/>
    <lineage>
        <taxon>Bacteria</taxon>
        <taxon>Pseudomonadati</taxon>
        <taxon>Pseudomonadota</taxon>
        <taxon>Gammaproteobacteria</taxon>
        <taxon>Natronospirales</taxon>
        <taxon>Natronospiraceae</taxon>
        <taxon>Natronospira</taxon>
    </lineage>
</organism>
<dbReference type="EMBL" id="JAYGII010000019">
    <property type="protein sequence ID" value="MEA5446026.1"/>
    <property type="molecule type" value="Genomic_DNA"/>
</dbReference>
<dbReference type="RefSeq" id="WP_346051987.1">
    <property type="nucleotide sequence ID" value="NZ_JAYGII010000019.1"/>
</dbReference>
<keyword evidence="2" id="KW-1185">Reference proteome</keyword>
<dbReference type="GO" id="GO:0016301">
    <property type="term" value="F:kinase activity"/>
    <property type="evidence" value="ECO:0007669"/>
    <property type="project" value="UniProtKB-KW"/>
</dbReference>
<reference evidence="1 2" key="1">
    <citation type="submission" date="2023-12" db="EMBL/GenBank/DDBJ databases">
        <title>Whole-genome sequencing of halo(alkali)philic microorganisms from hypersaline lakes.</title>
        <authorList>
            <person name="Sorokin D.Y."/>
            <person name="Merkel A.Y."/>
            <person name="Messina E."/>
            <person name="Yakimov M."/>
        </authorList>
    </citation>
    <scope>NUCLEOTIDE SEQUENCE [LARGE SCALE GENOMIC DNA]</scope>
    <source>
        <strain evidence="1 2">AB-CW1</strain>
    </source>
</reference>
<dbReference type="Gene3D" id="1.10.510.10">
    <property type="entry name" value="Transferase(Phosphotransferase) domain 1"/>
    <property type="match status" value="1"/>
</dbReference>